<keyword evidence="6" id="KW-1185">Reference proteome</keyword>
<dbReference type="Gene3D" id="3.30.559.10">
    <property type="entry name" value="Chloramphenicol acetyltransferase-like domain"/>
    <property type="match status" value="1"/>
</dbReference>
<proteinExistence type="predicted"/>
<dbReference type="PANTHER" id="PTHR43178:SF5">
    <property type="entry name" value="LIPOAMIDE ACYLTRANSFERASE COMPONENT OF BRANCHED-CHAIN ALPHA-KETO ACID DEHYDROGENASE COMPLEX, MITOCHONDRIAL"/>
    <property type="match status" value="1"/>
</dbReference>
<accession>A0ABY6L0J0</accession>
<reference evidence="5 6" key="1">
    <citation type="submission" date="2022-01" db="EMBL/GenBank/DDBJ databases">
        <title>A chromosomal length assembly of Cordylochernes scorpioides.</title>
        <authorList>
            <person name="Zeh D."/>
            <person name="Zeh J."/>
        </authorList>
    </citation>
    <scope>NUCLEOTIDE SEQUENCE [LARGE SCALE GENOMIC DNA]</scope>
    <source>
        <strain evidence="5">IN4F17</strain>
        <tissue evidence="5">Whole Body</tissue>
    </source>
</reference>
<name>A0ABY6L0J0_9ARAC</name>
<keyword evidence="3" id="KW-0012">Acyltransferase</keyword>
<comment type="cofactor">
    <cofactor evidence="1">
        <name>(R)-lipoate</name>
        <dbReference type="ChEBI" id="CHEBI:83088"/>
    </cofactor>
</comment>
<evidence type="ECO:0000256" key="1">
    <source>
        <dbReference type="ARBA" id="ARBA00001938"/>
    </source>
</evidence>
<dbReference type="PANTHER" id="PTHR43178">
    <property type="entry name" value="DIHYDROLIPOAMIDE ACETYLTRANSFERASE COMPONENT OF PYRUVATE DEHYDROGENASE COMPLEX"/>
    <property type="match status" value="1"/>
</dbReference>
<dbReference type="EMBL" id="CP092874">
    <property type="protein sequence ID" value="UYV74665.1"/>
    <property type="molecule type" value="Genomic_DNA"/>
</dbReference>
<dbReference type="InterPro" id="IPR001078">
    <property type="entry name" value="2-oxoacid_DH_actylTfrase"/>
</dbReference>
<evidence type="ECO:0000313" key="5">
    <source>
        <dbReference type="EMBL" id="UYV74665.1"/>
    </source>
</evidence>
<gene>
    <name evidence="5" type="ORF">LAZ67_12000453</name>
</gene>
<evidence type="ECO:0000259" key="4">
    <source>
        <dbReference type="Pfam" id="PF00198"/>
    </source>
</evidence>
<organism evidence="5 6">
    <name type="scientific">Cordylochernes scorpioides</name>
    <dbReference type="NCBI Taxonomy" id="51811"/>
    <lineage>
        <taxon>Eukaryota</taxon>
        <taxon>Metazoa</taxon>
        <taxon>Ecdysozoa</taxon>
        <taxon>Arthropoda</taxon>
        <taxon>Chelicerata</taxon>
        <taxon>Arachnida</taxon>
        <taxon>Pseudoscorpiones</taxon>
        <taxon>Cheliferoidea</taxon>
        <taxon>Chernetidae</taxon>
        <taxon>Cordylochernes</taxon>
    </lineage>
</organism>
<dbReference type="Proteomes" id="UP001235939">
    <property type="component" value="Chromosome 12"/>
</dbReference>
<dbReference type="SUPFAM" id="SSF52777">
    <property type="entry name" value="CoA-dependent acyltransferases"/>
    <property type="match status" value="1"/>
</dbReference>
<keyword evidence="2" id="KW-0808">Transferase</keyword>
<feature type="domain" description="2-oxoacid dehydrogenase acyltransferase catalytic" evidence="4">
    <location>
        <begin position="5"/>
        <end position="115"/>
    </location>
</feature>
<evidence type="ECO:0000313" key="6">
    <source>
        <dbReference type="Proteomes" id="UP001235939"/>
    </source>
</evidence>
<sequence length="115" mass="12186">MIIMGLKSISEEIKSKVQEGKVHPQELQGATISVSDVGSLGVGSYSPVIVPPLACALAIGGLSQRMVPCSKEGHRAAQYLTVTLSCDHRVVDGAVGAQWLAHLRKLLENPQAMLL</sequence>
<dbReference type="Pfam" id="PF00198">
    <property type="entry name" value="2-oxoacid_dh"/>
    <property type="match status" value="1"/>
</dbReference>
<protein>
    <submittedName>
        <fullName evidence="5">DLAT</fullName>
    </submittedName>
</protein>
<evidence type="ECO:0000256" key="2">
    <source>
        <dbReference type="ARBA" id="ARBA00022679"/>
    </source>
</evidence>
<dbReference type="InterPro" id="IPR050743">
    <property type="entry name" value="2-oxoacid_DH_E2_comp"/>
</dbReference>
<dbReference type="InterPro" id="IPR023213">
    <property type="entry name" value="CAT-like_dom_sf"/>
</dbReference>
<evidence type="ECO:0000256" key="3">
    <source>
        <dbReference type="ARBA" id="ARBA00023315"/>
    </source>
</evidence>